<dbReference type="PANTHER" id="PTHR11735">
    <property type="entry name" value="TRNA N6-ADENOSINE THREONYLCARBAMOYLTRANSFERASE"/>
    <property type="match status" value="1"/>
</dbReference>
<reference evidence="8" key="1">
    <citation type="journal article" date="2020" name="mSystems">
        <title>Genome- and Community-Level Interaction Insights into Carbon Utilization and Element Cycling Functions of Hydrothermarchaeota in Hydrothermal Sediment.</title>
        <authorList>
            <person name="Zhou Z."/>
            <person name="Liu Y."/>
            <person name="Xu W."/>
            <person name="Pan J."/>
            <person name="Luo Z.H."/>
            <person name="Li M."/>
        </authorList>
    </citation>
    <scope>NUCLEOTIDE SEQUENCE [LARGE SCALE GENOMIC DNA]</scope>
    <source>
        <strain evidence="8">SpSt-906</strain>
    </source>
</reference>
<feature type="binding site" evidence="6">
    <location>
        <position position="178"/>
    </location>
    <ligand>
        <name>substrate</name>
    </ligand>
</feature>
<evidence type="ECO:0000259" key="7">
    <source>
        <dbReference type="Pfam" id="PF00814"/>
    </source>
</evidence>
<dbReference type="CDD" id="cd24133">
    <property type="entry name" value="ASKHA_NBD_TsaD_bac"/>
    <property type="match status" value="1"/>
</dbReference>
<dbReference type="PANTHER" id="PTHR11735:SF6">
    <property type="entry name" value="TRNA N6-ADENOSINE THREONYLCARBAMOYLTRANSFERASE, MITOCHONDRIAL"/>
    <property type="match status" value="1"/>
</dbReference>
<sequence>MRILGIETSCDETAASVLKGREILANCVSSQYLHSRYGGVIPEVASRAHIKHIIPIIQTALEIASLRFSDIDLIAVTYGPGLIGSLLVGLSFAKGLALSLGKPFIGVNHIEGHIFSTLLSYPDLSPPFLSLIISGGHTELYLVEEICQYRLLGMTLDDACGEAFDKVGKILGLPYPSGFKIETLARKGKRTVPFPVPRVSGANFSFSGLKTAVLYFRRENERYPVEDIAHSFQETVFDFLEEKILFVVRNFSLRKVSVSGGVAANQRLRERLDILGKKEGIRFYIPPLYLCTDNAAMIAFCGYERFKRFGPSKMDLEAKANEILAE</sequence>
<keyword evidence="4 6" id="KW-0012">Acyltransferase</keyword>
<evidence type="ECO:0000256" key="2">
    <source>
        <dbReference type="ARBA" id="ARBA00022694"/>
    </source>
</evidence>
<organism evidence="8">
    <name type="scientific">candidate division WOR-3 bacterium</name>
    <dbReference type="NCBI Taxonomy" id="2052148"/>
    <lineage>
        <taxon>Bacteria</taxon>
        <taxon>Bacteria division WOR-3</taxon>
    </lineage>
</organism>
<feature type="binding site" evidence="6">
    <location>
        <position position="109"/>
    </location>
    <ligand>
        <name>Fe cation</name>
        <dbReference type="ChEBI" id="CHEBI:24875"/>
    </ligand>
</feature>
<dbReference type="InterPro" id="IPR017861">
    <property type="entry name" value="KAE1/TsaD"/>
</dbReference>
<dbReference type="EMBL" id="DTMQ01000040">
    <property type="protein sequence ID" value="HGE99655.1"/>
    <property type="molecule type" value="Genomic_DNA"/>
</dbReference>
<dbReference type="FunFam" id="3.30.420.40:FF:000012">
    <property type="entry name" value="tRNA N6-adenosine threonylcarbamoyltransferase"/>
    <property type="match status" value="1"/>
</dbReference>
<name>A0A7C3YV15_UNCW3</name>
<dbReference type="NCBIfam" id="TIGR00329">
    <property type="entry name" value="gcp_kae1"/>
    <property type="match status" value="1"/>
</dbReference>
<dbReference type="SUPFAM" id="SSF53067">
    <property type="entry name" value="Actin-like ATPase domain"/>
    <property type="match status" value="1"/>
</dbReference>
<dbReference type="HAMAP" id="MF_01445">
    <property type="entry name" value="TsaD"/>
    <property type="match status" value="1"/>
</dbReference>
<evidence type="ECO:0000256" key="4">
    <source>
        <dbReference type="ARBA" id="ARBA00023315"/>
    </source>
</evidence>
<dbReference type="GO" id="GO:0005737">
    <property type="term" value="C:cytoplasm"/>
    <property type="evidence" value="ECO:0007669"/>
    <property type="project" value="UniProtKB-SubCell"/>
</dbReference>
<dbReference type="PROSITE" id="PS01016">
    <property type="entry name" value="GLYCOPROTEASE"/>
    <property type="match status" value="1"/>
</dbReference>
<dbReference type="InterPro" id="IPR017860">
    <property type="entry name" value="Peptidase_M22_CS"/>
</dbReference>
<comment type="caution">
    <text evidence="8">The sequence shown here is derived from an EMBL/GenBank/DDBJ whole genome shotgun (WGS) entry which is preliminary data.</text>
</comment>
<dbReference type="NCBIfam" id="TIGR03723">
    <property type="entry name" value="T6A_TsaD_YgjD"/>
    <property type="match status" value="1"/>
</dbReference>
<keyword evidence="2 6" id="KW-0819">tRNA processing</keyword>
<accession>A0A7C3YV15</accession>
<protein>
    <recommendedName>
        <fullName evidence="6">tRNA N6-adenosine threonylcarbamoyltransferase</fullName>
        <ecNumber evidence="6">2.3.1.234</ecNumber>
    </recommendedName>
    <alternativeName>
        <fullName evidence="6">N6-L-threonylcarbamoyladenine synthase</fullName>
        <shortName evidence="6">t(6)A synthase</shortName>
    </alternativeName>
    <alternativeName>
        <fullName evidence="6">t(6)A37 threonylcarbamoyladenosine biosynthesis protein TsaD</fullName>
    </alternativeName>
    <alternativeName>
        <fullName evidence="6">tRNA threonylcarbamoyladenosine biosynthesis protein TsaD</fullName>
    </alternativeName>
</protein>
<evidence type="ECO:0000256" key="6">
    <source>
        <dbReference type="HAMAP-Rule" id="MF_01445"/>
    </source>
</evidence>
<comment type="catalytic activity">
    <reaction evidence="5 6">
        <text>L-threonylcarbamoyladenylate + adenosine(37) in tRNA = N(6)-L-threonylcarbamoyladenosine(37) in tRNA + AMP + H(+)</text>
        <dbReference type="Rhea" id="RHEA:37059"/>
        <dbReference type="Rhea" id="RHEA-COMP:10162"/>
        <dbReference type="Rhea" id="RHEA-COMP:10163"/>
        <dbReference type="ChEBI" id="CHEBI:15378"/>
        <dbReference type="ChEBI" id="CHEBI:73682"/>
        <dbReference type="ChEBI" id="CHEBI:74411"/>
        <dbReference type="ChEBI" id="CHEBI:74418"/>
        <dbReference type="ChEBI" id="CHEBI:456215"/>
        <dbReference type="EC" id="2.3.1.234"/>
    </reaction>
</comment>
<feature type="binding site" evidence="6">
    <location>
        <position position="265"/>
    </location>
    <ligand>
        <name>substrate</name>
    </ligand>
</feature>
<dbReference type="InterPro" id="IPR000905">
    <property type="entry name" value="Gcp-like_dom"/>
</dbReference>
<dbReference type="InterPro" id="IPR043129">
    <property type="entry name" value="ATPase_NBD"/>
</dbReference>
<dbReference type="Pfam" id="PF00814">
    <property type="entry name" value="TsaD"/>
    <property type="match status" value="1"/>
</dbReference>
<comment type="similarity">
    <text evidence="6">Belongs to the KAE1 / TsaD family.</text>
</comment>
<keyword evidence="1 6" id="KW-0808">Transferase</keyword>
<feature type="binding site" evidence="6">
    <location>
        <position position="165"/>
    </location>
    <ligand>
        <name>substrate</name>
    </ligand>
</feature>
<feature type="binding site" evidence="6">
    <location>
        <position position="182"/>
    </location>
    <ligand>
        <name>substrate</name>
    </ligand>
</feature>
<comment type="cofactor">
    <cofactor evidence="6">
        <name>Fe(2+)</name>
        <dbReference type="ChEBI" id="CHEBI:29033"/>
    </cofactor>
    <text evidence="6">Binds 1 Fe(2+) ion per subunit.</text>
</comment>
<dbReference type="PRINTS" id="PR00789">
    <property type="entry name" value="OSIALOPTASE"/>
</dbReference>
<evidence type="ECO:0000256" key="1">
    <source>
        <dbReference type="ARBA" id="ARBA00022679"/>
    </source>
</evidence>
<dbReference type="InterPro" id="IPR022450">
    <property type="entry name" value="TsaD"/>
</dbReference>
<evidence type="ECO:0000256" key="3">
    <source>
        <dbReference type="ARBA" id="ARBA00022723"/>
    </source>
</evidence>
<dbReference type="GO" id="GO:0061711">
    <property type="term" value="F:tRNA N(6)-L-threonylcarbamoyladenine synthase activity"/>
    <property type="evidence" value="ECO:0007669"/>
    <property type="project" value="UniProtKB-EC"/>
</dbReference>
<feature type="binding site" evidence="6">
    <location>
        <position position="113"/>
    </location>
    <ligand>
        <name>Fe cation</name>
        <dbReference type="ChEBI" id="CHEBI:24875"/>
    </ligand>
</feature>
<gene>
    <name evidence="6 8" type="primary">tsaD</name>
    <name evidence="8" type="ORF">ENX07_06265</name>
</gene>
<comment type="function">
    <text evidence="6">Required for the formation of a threonylcarbamoyl group on adenosine at position 37 (t(6)A37) in tRNAs that read codons beginning with adenine. Is involved in the transfer of the threonylcarbamoyl moiety of threonylcarbamoyl-AMP (TC-AMP) to the N6 group of A37, together with TsaE and TsaB. TsaD likely plays a direct catalytic role in this reaction.</text>
</comment>
<dbReference type="AlphaFoldDB" id="A0A7C3YV15"/>
<comment type="subcellular location">
    <subcellularLocation>
        <location evidence="6">Cytoplasm</location>
    </subcellularLocation>
</comment>
<dbReference type="EC" id="2.3.1.234" evidence="6"/>
<keyword evidence="6" id="KW-0963">Cytoplasm</keyword>
<proteinExistence type="inferred from homology"/>
<keyword evidence="3 6" id="KW-0479">Metal-binding</keyword>
<dbReference type="Gene3D" id="3.30.420.40">
    <property type="match status" value="2"/>
</dbReference>
<feature type="binding site" evidence="6">
    <location>
        <position position="293"/>
    </location>
    <ligand>
        <name>Fe cation</name>
        <dbReference type="ChEBI" id="CHEBI:24875"/>
    </ligand>
</feature>
<dbReference type="GO" id="GO:0002949">
    <property type="term" value="P:tRNA threonylcarbamoyladenosine modification"/>
    <property type="evidence" value="ECO:0007669"/>
    <property type="project" value="UniProtKB-UniRule"/>
</dbReference>
<evidence type="ECO:0000256" key="5">
    <source>
        <dbReference type="ARBA" id="ARBA00048117"/>
    </source>
</evidence>
<feature type="binding site" evidence="6">
    <location>
        <begin position="132"/>
        <end position="136"/>
    </location>
    <ligand>
        <name>substrate</name>
    </ligand>
</feature>
<evidence type="ECO:0000313" key="8">
    <source>
        <dbReference type="EMBL" id="HGE99655.1"/>
    </source>
</evidence>
<feature type="domain" description="Gcp-like" evidence="7">
    <location>
        <begin position="22"/>
        <end position="300"/>
    </location>
</feature>
<keyword evidence="6" id="KW-0408">Iron</keyword>
<dbReference type="GO" id="GO:0005506">
    <property type="term" value="F:iron ion binding"/>
    <property type="evidence" value="ECO:0007669"/>
    <property type="project" value="UniProtKB-UniRule"/>
</dbReference>